<evidence type="ECO:0000313" key="1">
    <source>
        <dbReference type="EMBL" id="MQM19951.1"/>
    </source>
</evidence>
<keyword evidence="2" id="KW-1185">Reference proteome</keyword>
<dbReference type="EMBL" id="NMUH01009350">
    <property type="protein sequence ID" value="MQM19951.1"/>
    <property type="molecule type" value="Genomic_DNA"/>
</dbReference>
<reference evidence="1" key="1">
    <citation type="submission" date="2017-07" db="EMBL/GenBank/DDBJ databases">
        <title>Taro Niue Genome Assembly and Annotation.</title>
        <authorList>
            <person name="Atibalentja N."/>
            <person name="Keating K."/>
            <person name="Fields C.J."/>
        </authorList>
    </citation>
    <scope>NUCLEOTIDE SEQUENCE</scope>
    <source>
        <strain evidence="1">Niue_2</strain>
        <tissue evidence="1">Leaf</tissue>
    </source>
</reference>
<proteinExistence type="predicted"/>
<accession>A0A843XL83</accession>
<organism evidence="1 2">
    <name type="scientific">Colocasia esculenta</name>
    <name type="common">Wild taro</name>
    <name type="synonym">Arum esculentum</name>
    <dbReference type="NCBI Taxonomy" id="4460"/>
    <lineage>
        <taxon>Eukaryota</taxon>
        <taxon>Viridiplantae</taxon>
        <taxon>Streptophyta</taxon>
        <taxon>Embryophyta</taxon>
        <taxon>Tracheophyta</taxon>
        <taxon>Spermatophyta</taxon>
        <taxon>Magnoliopsida</taxon>
        <taxon>Liliopsida</taxon>
        <taxon>Araceae</taxon>
        <taxon>Aroideae</taxon>
        <taxon>Colocasieae</taxon>
        <taxon>Colocasia</taxon>
    </lineage>
</organism>
<protein>
    <submittedName>
        <fullName evidence="1">Uncharacterized protein</fullName>
    </submittedName>
</protein>
<dbReference type="Proteomes" id="UP000652761">
    <property type="component" value="Unassembled WGS sequence"/>
</dbReference>
<dbReference type="OrthoDB" id="637682at2759"/>
<name>A0A843XL83_COLES</name>
<comment type="caution">
    <text evidence="1">The sequence shown here is derived from an EMBL/GenBank/DDBJ whole genome shotgun (WGS) entry which is preliminary data.</text>
</comment>
<gene>
    <name evidence="1" type="ORF">Taro_052964</name>
</gene>
<sequence length="106" mass="11683">MTRIFGMCPGTFTVDILADLAPVFCFLTCDLGVPAVNFHCVIEHDLVLLVSSVERTLLCKVEYLALELGHCSPSAWRTTSGPSTWWRRWGGVLRSSRISHSTSPSA</sequence>
<dbReference type="AlphaFoldDB" id="A0A843XL83"/>
<evidence type="ECO:0000313" key="2">
    <source>
        <dbReference type="Proteomes" id="UP000652761"/>
    </source>
</evidence>